<name>A0A7Y9LD90_9ACTN</name>
<comment type="caution">
    <text evidence="2">The sequence shown here is derived from an EMBL/GenBank/DDBJ whole genome shotgun (WGS) entry which is preliminary data.</text>
</comment>
<organism evidence="2 3">
    <name type="scientific">Microlunatus parietis</name>
    <dbReference type="NCBI Taxonomy" id="682979"/>
    <lineage>
        <taxon>Bacteria</taxon>
        <taxon>Bacillati</taxon>
        <taxon>Actinomycetota</taxon>
        <taxon>Actinomycetes</taxon>
        <taxon>Propionibacteriales</taxon>
        <taxon>Propionibacteriaceae</taxon>
        <taxon>Microlunatus</taxon>
    </lineage>
</organism>
<dbReference type="InterPro" id="IPR011009">
    <property type="entry name" value="Kinase-like_dom_sf"/>
</dbReference>
<proteinExistence type="predicted"/>
<dbReference type="AlphaFoldDB" id="A0A7Y9LD90"/>
<dbReference type="Gene3D" id="3.90.1200.10">
    <property type="match status" value="1"/>
</dbReference>
<dbReference type="SUPFAM" id="SSF56112">
    <property type="entry name" value="Protein kinase-like (PK-like)"/>
    <property type="match status" value="1"/>
</dbReference>
<dbReference type="Proteomes" id="UP000569914">
    <property type="component" value="Unassembled WGS sequence"/>
</dbReference>
<dbReference type="Pfam" id="PF01636">
    <property type="entry name" value="APH"/>
    <property type="match status" value="1"/>
</dbReference>
<sequence length="295" mass="32324">MNAQFPPPIPRLDPARLIMAVAEQHGIRLDLIGTAAEGEVGAAFVRWPDGREGVLGTVGDASPETGHRLGRTAEALQLARTAGVPVPRYDLIVPVDGTHVVVQERLPGRPPASVDAALIDRMIMVTEPWAGLLAGFEAAPASLHLTESGPGFCVHESLERYDPRTRRLLGRVREIGRTGPNVIMGDDLVHLDYHAGNILVEDAGVITGIIDWDAAARGDRWFSLETLSQCVIRAGRAPESQHRLRELIEAAVPPDRLRSYRAHLALRQVDWSIRHHGPADVDFWLDVAADRLEPW</sequence>
<gene>
    <name evidence="2" type="ORF">BKA15_003854</name>
</gene>
<dbReference type="EMBL" id="JACCBU010000001">
    <property type="protein sequence ID" value="NYE72525.1"/>
    <property type="molecule type" value="Genomic_DNA"/>
</dbReference>
<keyword evidence="3" id="KW-1185">Reference proteome</keyword>
<feature type="domain" description="Aminoglycoside phosphotransferase" evidence="1">
    <location>
        <begin position="68"/>
        <end position="222"/>
    </location>
</feature>
<dbReference type="RefSeq" id="WP_179753386.1">
    <property type="nucleotide sequence ID" value="NZ_JACCBU010000001.1"/>
</dbReference>
<dbReference type="InterPro" id="IPR002575">
    <property type="entry name" value="Aminoglycoside_PTrfase"/>
</dbReference>
<protein>
    <recommendedName>
        <fullName evidence="1">Aminoglycoside phosphotransferase domain-containing protein</fullName>
    </recommendedName>
</protein>
<accession>A0A7Y9LD90</accession>
<evidence type="ECO:0000259" key="1">
    <source>
        <dbReference type="Pfam" id="PF01636"/>
    </source>
</evidence>
<reference evidence="2 3" key="1">
    <citation type="submission" date="2020-07" db="EMBL/GenBank/DDBJ databases">
        <title>Sequencing the genomes of 1000 actinobacteria strains.</title>
        <authorList>
            <person name="Klenk H.-P."/>
        </authorList>
    </citation>
    <scope>NUCLEOTIDE SEQUENCE [LARGE SCALE GENOMIC DNA]</scope>
    <source>
        <strain evidence="2 3">DSM 22083</strain>
    </source>
</reference>
<evidence type="ECO:0000313" key="2">
    <source>
        <dbReference type="EMBL" id="NYE72525.1"/>
    </source>
</evidence>
<dbReference type="InterPro" id="IPR051678">
    <property type="entry name" value="AGP_Transferase"/>
</dbReference>
<dbReference type="PANTHER" id="PTHR21310">
    <property type="entry name" value="AMINOGLYCOSIDE PHOSPHOTRANSFERASE-RELATED-RELATED"/>
    <property type="match status" value="1"/>
</dbReference>
<evidence type="ECO:0000313" key="3">
    <source>
        <dbReference type="Proteomes" id="UP000569914"/>
    </source>
</evidence>